<feature type="non-terminal residue" evidence="2">
    <location>
        <position position="1"/>
    </location>
</feature>
<dbReference type="GO" id="GO:0003964">
    <property type="term" value="F:RNA-directed DNA polymerase activity"/>
    <property type="evidence" value="ECO:0007669"/>
    <property type="project" value="UniProtKB-KW"/>
</dbReference>
<dbReference type="EMBL" id="BKCJ011814168">
    <property type="protein sequence ID" value="GFD55115.1"/>
    <property type="molecule type" value="Genomic_DNA"/>
</dbReference>
<comment type="caution">
    <text evidence="2">The sequence shown here is derived from an EMBL/GenBank/DDBJ whole genome shotgun (WGS) entry which is preliminary data.</text>
</comment>
<evidence type="ECO:0000256" key="1">
    <source>
        <dbReference type="SAM" id="MobiDB-lite"/>
    </source>
</evidence>
<proteinExistence type="predicted"/>
<reference evidence="2" key="1">
    <citation type="journal article" date="2019" name="Sci. Rep.">
        <title>Draft genome of Tanacetum cinerariifolium, the natural source of mosquito coil.</title>
        <authorList>
            <person name="Yamashiro T."/>
            <person name="Shiraishi A."/>
            <person name="Satake H."/>
            <person name="Nakayama K."/>
        </authorList>
    </citation>
    <scope>NUCLEOTIDE SEQUENCE</scope>
</reference>
<gene>
    <name evidence="2" type="ORF">Tci_927084</name>
</gene>
<feature type="region of interest" description="Disordered" evidence="1">
    <location>
        <begin position="73"/>
        <end position="95"/>
    </location>
</feature>
<accession>A0A699X5Q0</accession>
<feature type="compositionally biased region" description="Basic and acidic residues" evidence="1">
    <location>
        <begin position="74"/>
        <end position="95"/>
    </location>
</feature>
<feature type="non-terminal residue" evidence="2">
    <location>
        <position position="95"/>
    </location>
</feature>
<name>A0A699X5Q0_TANCI</name>
<sequence length="95" mass="9554">NPAAGPPGASTVPCGISAVPPGTSAIPTGALTIPTGSLSVLADVPSSVAPAGVSSKGKSLMVEEDIPVKARTFKQMEEDRHGEEAAKHLHDEEQA</sequence>
<dbReference type="AlphaFoldDB" id="A0A699X5Q0"/>
<evidence type="ECO:0000313" key="2">
    <source>
        <dbReference type="EMBL" id="GFD55115.1"/>
    </source>
</evidence>
<keyword evidence="2" id="KW-0548">Nucleotidyltransferase</keyword>
<keyword evidence="2" id="KW-0808">Transferase</keyword>
<protein>
    <submittedName>
        <fullName evidence="2">Reverse transcriptase domain-containing protein</fullName>
    </submittedName>
</protein>
<organism evidence="2">
    <name type="scientific">Tanacetum cinerariifolium</name>
    <name type="common">Dalmatian daisy</name>
    <name type="synonym">Chrysanthemum cinerariifolium</name>
    <dbReference type="NCBI Taxonomy" id="118510"/>
    <lineage>
        <taxon>Eukaryota</taxon>
        <taxon>Viridiplantae</taxon>
        <taxon>Streptophyta</taxon>
        <taxon>Embryophyta</taxon>
        <taxon>Tracheophyta</taxon>
        <taxon>Spermatophyta</taxon>
        <taxon>Magnoliopsida</taxon>
        <taxon>eudicotyledons</taxon>
        <taxon>Gunneridae</taxon>
        <taxon>Pentapetalae</taxon>
        <taxon>asterids</taxon>
        <taxon>campanulids</taxon>
        <taxon>Asterales</taxon>
        <taxon>Asteraceae</taxon>
        <taxon>Asteroideae</taxon>
        <taxon>Anthemideae</taxon>
        <taxon>Anthemidinae</taxon>
        <taxon>Tanacetum</taxon>
    </lineage>
</organism>
<keyword evidence="2" id="KW-0695">RNA-directed DNA polymerase</keyword>